<dbReference type="PANTHER" id="PTHR28208:SF3">
    <property type="entry name" value="PHOSPHATIDATE PHOSPHATASE APP1"/>
    <property type="match status" value="1"/>
</dbReference>
<organism evidence="2 3">
    <name type="scientific">Clavibacter tessellarius</name>
    <dbReference type="NCBI Taxonomy" id="31965"/>
    <lineage>
        <taxon>Bacteria</taxon>
        <taxon>Bacillati</taxon>
        <taxon>Actinomycetota</taxon>
        <taxon>Actinomycetes</taxon>
        <taxon>Micrococcales</taxon>
        <taxon>Microbacteriaceae</taxon>
        <taxon>Clavibacter</taxon>
    </lineage>
</organism>
<dbReference type="Pfam" id="PF09949">
    <property type="entry name" value="APP1_cat"/>
    <property type="match status" value="1"/>
</dbReference>
<dbReference type="PANTHER" id="PTHR28208">
    <property type="entry name" value="PHOSPHATIDATE PHOSPHATASE APP1"/>
    <property type="match status" value="1"/>
</dbReference>
<protein>
    <submittedName>
        <fullName evidence="2">ACP synthase</fullName>
    </submittedName>
</protein>
<sequence>MAPSSKKKKHATRTLLESPAAAPVLHRAARMEDRIHEIREGRARKRGLQPTVIPYAGYGSVRWVRVLCRVLLTDPKSKRALAGDKVVRGWRSFTSVPLTDVDVVVEIDGTEHHVRADRGGVVDTVVEAALPSGWHTIRIRSEGSETVEAPVFIVGDDVRTGILSDVDDTVMVTALPRPFLAAWNTFVLDEHARTPTPGMAVLYERLRVRHAGSPVLYLSTGAWNVAPTLTRFLSRNLYPPGPILLTDWGPTVDRWFRSGMEHKRLNLQRLAEEFPRVKWILAGDDGQHDELLYGEFAERNPDNVKVVLIRQLSAGEAVLAGGRAKAEERALDSSVPWVYAPDGASLLAQLDDLGLADDSGTRIGT</sequence>
<dbReference type="InterPro" id="IPR019236">
    <property type="entry name" value="APP1_cat"/>
</dbReference>
<dbReference type="RefSeq" id="WP_063070303.1">
    <property type="nucleotide sequence ID" value="NZ_LQXA01000005.1"/>
</dbReference>
<dbReference type="OrthoDB" id="9789875at2"/>
<dbReference type="EMBL" id="LQXA01000005">
    <property type="protein sequence ID" value="KZC96431.1"/>
    <property type="molecule type" value="Genomic_DNA"/>
</dbReference>
<reference evidence="2 3" key="1">
    <citation type="submission" date="2016-01" db="EMBL/GenBank/DDBJ databases">
        <title>Draft genome sequence of Clavibacter michiganensis subsp. tessellarius DOAB 609.</title>
        <authorList>
            <person name="Tambong J.T."/>
        </authorList>
    </citation>
    <scope>NUCLEOTIDE SEQUENCE [LARGE SCALE GENOMIC DNA]</scope>
    <source>
        <strain evidence="2 3">DOAB 609</strain>
    </source>
</reference>
<comment type="caution">
    <text evidence="2">The sequence shown here is derived from an EMBL/GenBank/DDBJ whole genome shotgun (WGS) entry which is preliminary data.</text>
</comment>
<dbReference type="Proteomes" id="UP000076218">
    <property type="component" value="Unassembled WGS sequence"/>
</dbReference>
<evidence type="ECO:0000313" key="2">
    <source>
        <dbReference type="EMBL" id="KZC96431.1"/>
    </source>
</evidence>
<evidence type="ECO:0000313" key="3">
    <source>
        <dbReference type="Proteomes" id="UP000076218"/>
    </source>
</evidence>
<evidence type="ECO:0000259" key="1">
    <source>
        <dbReference type="Pfam" id="PF09949"/>
    </source>
</evidence>
<dbReference type="AlphaFoldDB" id="A0A154V4Z7"/>
<dbReference type="GO" id="GO:0008195">
    <property type="term" value="F:phosphatidate phosphatase activity"/>
    <property type="evidence" value="ECO:0007669"/>
    <property type="project" value="InterPro"/>
</dbReference>
<proteinExistence type="predicted"/>
<dbReference type="STRING" id="31965.AWH51_03020"/>
<accession>A0A154V4Z7</accession>
<dbReference type="InterPro" id="IPR052935">
    <property type="entry name" value="Mg2+_PAP"/>
</dbReference>
<name>A0A154V4Z7_9MICO</name>
<gene>
    <name evidence="2" type="ORF">AWH51_03020</name>
</gene>
<feature type="domain" description="Phosphatidate phosphatase APP1 catalytic" evidence="1">
    <location>
        <begin position="161"/>
        <end position="311"/>
    </location>
</feature>